<evidence type="ECO:0000313" key="1">
    <source>
        <dbReference type="EMBL" id="RNA30230.1"/>
    </source>
</evidence>
<protein>
    <recommendedName>
        <fullName evidence="3">MULE transposase domain-containing protein</fullName>
    </recommendedName>
</protein>
<evidence type="ECO:0008006" key="3">
    <source>
        <dbReference type="Google" id="ProtNLM"/>
    </source>
</evidence>
<dbReference type="OrthoDB" id="6612379at2759"/>
<keyword evidence="2" id="KW-1185">Reference proteome</keyword>
<evidence type="ECO:0000313" key="2">
    <source>
        <dbReference type="Proteomes" id="UP000276133"/>
    </source>
</evidence>
<proteinExistence type="predicted"/>
<dbReference type="Proteomes" id="UP000276133">
    <property type="component" value="Unassembled WGS sequence"/>
</dbReference>
<accession>A0A3M7S3L3</accession>
<sequence>MDFKKGAMNAVESKFKCQLYACFFHLSQSLYRRVQRSGILKDFALNDKCSYTFKLIQALAFLPVKDVIPEQCPKSFEPILAYFERVYIGKLKLNSKSQRKVAQFPIETWNVFERVIKRLPRTNNNVENWHGRIQADSRYNESYYYAQLQCLTLNLRTVIS</sequence>
<organism evidence="1 2">
    <name type="scientific">Brachionus plicatilis</name>
    <name type="common">Marine rotifer</name>
    <name type="synonym">Brachionus muelleri</name>
    <dbReference type="NCBI Taxonomy" id="10195"/>
    <lineage>
        <taxon>Eukaryota</taxon>
        <taxon>Metazoa</taxon>
        <taxon>Spiralia</taxon>
        <taxon>Gnathifera</taxon>
        <taxon>Rotifera</taxon>
        <taxon>Eurotatoria</taxon>
        <taxon>Monogononta</taxon>
        <taxon>Pseudotrocha</taxon>
        <taxon>Ploima</taxon>
        <taxon>Brachionidae</taxon>
        <taxon>Brachionus</taxon>
    </lineage>
</organism>
<name>A0A3M7S3L3_BRAPC</name>
<dbReference type="EMBL" id="REGN01002110">
    <property type="protein sequence ID" value="RNA30230.1"/>
    <property type="molecule type" value="Genomic_DNA"/>
</dbReference>
<reference evidence="1 2" key="1">
    <citation type="journal article" date="2018" name="Sci. Rep.">
        <title>Genomic signatures of local adaptation to the degree of environmental predictability in rotifers.</title>
        <authorList>
            <person name="Franch-Gras L."/>
            <person name="Hahn C."/>
            <person name="Garcia-Roger E.M."/>
            <person name="Carmona M.J."/>
            <person name="Serra M."/>
            <person name="Gomez A."/>
        </authorList>
    </citation>
    <scope>NUCLEOTIDE SEQUENCE [LARGE SCALE GENOMIC DNA]</scope>
    <source>
        <strain evidence="1">HYR1</strain>
    </source>
</reference>
<gene>
    <name evidence="1" type="ORF">BpHYR1_039054</name>
</gene>
<dbReference type="AlphaFoldDB" id="A0A3M7S3L3"/>
<comment type="caution">
    <text evidence="1">The sequence shown here is derived from an EMBL/GenBank/DDBJ whole genome shotgun (WGS) entry which is preliminary data.</text>
</comment>